<comment type="caution">
    <text evidence="1">The sequence shown here is derived from an EMBL/GenBank/DDBJ whole genome shotgun (WGS) entry which is preliminary data.</text>
</comment>
<dbReference type="AlphaFoldDB" id="A0A7J6PDG5"/>
<evidence type="ECO:0000313" key="2">
    <source>
        <dbReference type="Proteomes" id="UP000541610"/>
    </source>
</evidence>
<gene>
    <name evidence="1" type="ORF">FOZ60_009953</name>
</gene>
<dbReference type="Proteomes" id="UP000541610">
    <property type="component" value="Unassembled WGS sequence"/>
</dbReference>
<proteinExistence type="predicted"/>
<evidence type="ECO:0000313" key="1">
    <source>
        <dbReference type="EMBL" id="KAF4693816.1"/>
    </source>
</evidence>
<organism evidence="1 2">
    <name type="scientific">Perkinsus olseni</name>
    <name type="common">Perkinsus atlanticus</name>
    <dbReference type="NCBI Taxonomy" id="32597"/>
    <lineage>
        <taxon>Eukaryota</taxon>
        <taxon>Sar</taxon>
        <taxon>Alveolata</taxon>
        <taxon>Perkinsozoa</taxon>
        <taxon>Perkinsea</taxon>
        <taxon>Perkinsida</taxon>
        <taxon>Perkinsidae</taxon>
        <taxon>Perkinsus</taxon>
    </lineage>
</organism>
<dbReference type="EMBL" id="JABANP010000040">
    <property type="protein sequence ID" value="KAF4693816.1"/>
    <property type="molecule type" value="Genomic_DNA"/>
</dbReference>
<dbReference type="OrthoDB" id="425673at2759"/>
<sequence length="314" mass="33425">MIPDNISQSDLEEALRLVQGGGTGPNRSADKTPVRLLLDEAYSLQNILNRPGGVKVEPELSRQCSKFISIVVQLCNDTEAGYVCPEDFDRKAPGYQRRVIAGEPWSQHPRLHSIRCSSVHGIQELRSEVEAYEARVTAAQDRPKPVNGVIRRIDEVHASSAGNGLNGESGTTEEGDPSCGHEEFNIGDLIAATADGCNQARLCGFGPEALSSDSAVGALLSALRTMPAAGAPSQALGVAQDAVPPIVVELDLRGSGVTVRGLQKVLSALATEGLLPSLEILRIDAELTEDPSVALLIKGFSAFRKEVRVDMKTP</sequence>
<accession>A0A7J6PDG5</accession>
<name>A0A7J6PDG5_PEROL</name>
<reference evidence="1 2" key="1">
    <citation type="submission" date="2020-04" db="EMBL/GenBank/DDBJ databases">
        <title>Perkinsus olseni comparative genomics.</title>
        <authorList>
            <person name="Bogema D.R."/>
        </authorList>
    </citation>
    <scope>NUCLEOTIDE SEQUENCE [LARGE SCALE GENOMIC DNA]</scope>
    <source>
        <strain evidence="1">00978-12</strain>
    </source>
</reference>
<protein>
    <submittedName>
        <fullName evidence="1">Uncharacterized protein</fullName>
    </submittedName>
</protein>